<feature type="domain" description="Glycosyltransferase 2-like" evidence="2">
    <location>
        <begin position="10"/>
        <end position="158"/>
    </location>
</feature>
<dbReference type="Gene3D" id="3.90.550.10">
    <property type="entry name" value="Spore Coat Polysaccharide Biosynthesis Protein SpsA, Chain A"/>
    <property type="match status" value="1"/>
</dbReference>
<dbReference type="InterPro" id="IPR029044">
    <property type="entry name" value="Nucleotide-diphossugar_trans"/>
</dbReference>
<proteinExistence type="inferred from homology"/>
<dbReference type="SUPFAM" id="SSF53448">
    <property type="entry name" value="Nucleotide-diphospho-sugar transferases"/>
    <property type="match status" value="1"/>
</dbReference>
<dbReference type="PANTHER" id="PTHR48090">
    <property type="entry name" value="UNDECAPRENYL-PHOSPHATE 4-DEOXY-4-FORMAMIDO-L-ARABINOSE TRANSFERASE-RELATED"/>
    <property type="match status" value="1"/>
</dbReference>
<dbReference type="InterPro" id="IPR050256">
    <property type="entry name" value="Glycosyltransferase_2"/>
</dbReference>
<sequence length="221" mass="22965">MPSTDEQTVTVVIPCRNEAESIARVIDAVPAGFTALVVDNGSSDGTADAARRAGATVIAEPRAGYGSAVHTGIAAARGDVVCTIDGDGSLDPADLPALVEAVRRGADLAVGRRRPASPDAWPWHARLGSALVAARLRGRYGIDVHDIAPMRAARREPLLALGITDRRSGYPVELLARAGAAGWRVVESPVRYGKRTGGRSKVSGSPAGSARATIDFLRAAR</sequence>
<evidence type="ECO:0000256" key="1">
    <source>
        <dbReference type="ARBA" id="ARBA00006739"/>
    </source>
</evidence>
<dbReference type="RefSeq" id="WP_305109913.1">
    <property type="nucleotide sequence ID" value="NZ_JAUTIX010000001.1"/>
</dbReference>
<dbReference type="EMBL" id="JAUTIX010000001">
    <property type="protein sequence ID" value="MDP0396313.1"/>
    <property type="molecule type" value="Genomic_DNA"/>
</dbReference>
<evidence type="ECO:0000259" key="2">
    <source>
        <dbReference type="Pfam" id="PF00535"/>
    </source>
</evidence>
<evidence type="ECO:0000313" key="4">
    <source>
        <dbReference type="Proteomes" id="UP001178281"/>
    </source>
</evidence>
<organism evidence="3 4">
    <name type="scientific">Tsukamurella strandjordii</name>
    <dbReference type="NCBI Taxonomy" id="147577"/>
    <lineage>
        <taxon>Bacteria</taxon>
        <taxon>Bacillati</taxon>
        <taxon>Actinomycetota</taxon>
        <taxon>Actinomycetes</taxon>
        <taxon>Mycobacteriales</taxon>
        <taxon>Tsukamurellaceae</taxon>
        <taxon>Tsukamurella</taxon>
    </lineage>
</organism>
<reference evidence="3" key="1">
    <citation type="submission" date="2023-08" db="EMBL/GenBank/DDBJ databases">
        <title>The draft genome of Tsukamurella strandjordii strain 050030.</title>
        <authorList>
            <person name="Zhao F."/>
            <person name="Feng Y."/>
            <person name="Zong Z."/>
        </authorList>
    </citation>
    <scope>NUCLEOTIDE SEQUENCE</scope>
    <source>
        <strain evidence="3">050030</strain>
    </source>
</reference>
<gene>
    <name evidence="3" type="ORF">Q7X28_00105</name>
</gene>
<evidence type="ECO:0000313" key="3">
    <source>
        <dbReference type="EMBL" id="MDP0396313.1"/>
    </source>
</evidence>
<protein>
    <submittedName>
        <fullName evidence="3">Glycosyltransferase family 2 protein</fullName>
    </submittedName>
</protein>
<dbReference type="Pfam" id="PF00535">
    <property type="entry name" value="Glycos_transf_2"/>
    <property type="match status" value="1"/>
</dbReference>
<dbReference type="Proteomes" id="UP001178281">
    <property type="component" value="Unassembled WGS sequence"/>
</dbReference>
<comment type="similarity">
    <text evidence="1">Belongs to the glycosyltransferase 2 family.</text>
</comment>
<name>A0AA90NBN3_9ACTN</name>
<keyword evidence="4" id="KW-1185">Reference proteome</keyword>
<accession>A0AA90NBN3</accession>
<dbReference type="CDD" id="cd04179">
    <property type="entry name" value="DPM_DPG-synthase_like"/>
    <property type="match status" value="1"/>
</dbReference>
<comment type="caution">
    <text evidence="3">The sequence shown here is derived from an EMBL/GenBank/DDBJ whole genome shotgun (WGS) entry which is preliminary data.</text>
</comment>
<dbReference type="InterPro" id="IPR001173">
    <property type="entry name" value="Glyco_trans_2-like"/>
</dbReference>
<dbReference type="AlphaFoldDB" id="A0AA90NBN3"/>
<dbReference type="PANTHER" id="PTHR48090:SF7">
    <property type="entry name" value="RFBJ PROTEIN"/>
    <property type="match status" value="1"/>
</dbReference>